<evidence type="ECO:0000256" key="1">
    <source>
        <dbReference type="SAM" id="Phobius"/>
    </source>
</evidence>
<keyword evidence="1" id="KW-0472">Membrane</keyword>
<proteinExistence type="predicted"/>
<evidence type="ECO:0000313" key="3">
    <source>
        <dbReference type="EMBL" id="MBA4633205.1"/>
    </source>
</evidence>
<dbReference type="Pfam" id="PF13334">
    <property type="entry name" value="DUF4094"/>
    <property type="match status" value="1"/>
</dbReference>
<accession>A0A7C9D834</accession>
<organism evidence="3">
    <name type="scientific">Opuntia streptacantha</name>
    <name type="common">Prickly pear cactus</name>
    <name type="synonym">Opuntia cardona</name>
    <dbReference type="NCBI Taxonomy" id="393608"/>
    <lineage>
        <taxon>Eukaryota</taxon>
        <taxon>Viridiplantae</taxon>
        <taxon>Streptophyta</taxon>
        <taxon>Embryophyta</taxon>
        <taxon>Tracheophyta</taxon>
        <taxon>Spermatophyta</taxon>
        <taxon>Magnoliopsida</taxon>
        <taxon>eudicotyledons</taxon>
        <taxon>Gunneridae</taxon>
        <taxon>Pentapetalae</taxon>
        <taxon>Caryophyllales</taxon>
        <taxon>Cactineae</taxon>
        <taxon>Cactaceae</taxon>
        <taxon>Opuntioideae</taxon>
        <taxon>Opuntia</taxon>
    </lineage>
</organism>
<feature type="transmembrane region" description="Helical" evidence="1">
    <location>
        <begin position="21"/>
        <end position="40"/>
    </location>
</feature>
<feature type="domain" description="DUF4094" evidence="2">
    <location>
        <begin position="17"/>
        <end position="94"/>
    </location>
</feature>
<keyword evidence="1" id="KW-0812">Transmembrane</keyword>
<reference evidence="3" key="2">
    <citation type="submission" date="2020-07" db="EMBL/GenBank/DDBJ databases">
        <authorList>
            <person name="Vera ALvarez R."/>
            <person name="Arias-Moreno D.M."/>
            <person name="Jimenez-Jacinto V."/>
            <person name="Jimenez-Bremont J.F."/>
            <person name="Swaminathan K."/>
            <person name="Moose S.P."/>
            <person name="Guerrero-Gonzalez M.L."/>
            <person name="Marino-Ramirez L."/>
            <person name="Landsman D."/>
            <person name="Rodriguez-Kessler M."/>
            <person name="Delgado-Sanchez P."/>
        </authorList>
    </citation>
    <scope>NUCLEOTIDE SEQUENCE</scope>
    <source>
        <tissue evidence="3">Cladode</tissue>
    </source>
</reference>
<dbReference type="UniPathway" id="UPA00378"/>
<name>A0A7C9D834_OPUST</name>
<protein>
    <recommendedName>
        <fullName evidence="2">DUF4094 domain-containing protein</fullName>
    </recommendedName>
</protein>
<keyword evidence="1" id="KW-1133">Transmembrane helix</keyword>
<evidence type="ECO:0000259" key="2">
    <source>
        <dbReference type="Pfam" id="PF13334"/>
    </source>
</evidence>
<sequence length="136" mass="15328">MQSRLPSHRLAGSPFRSRISALMLAMFATMASIYVAGRLWQDAENRVYLIKELDRRTGQGHSAISVDDTLKIIACREQQKKLSALEMELAEARKEGFISKYSIGDEGNHKKKKLLAIIGITTQVGRRRNRDAIQKA</sequence>
<dbReference type="InterPro" id="IPR025298">
    <property type="entry name" value="DUF4094"/>
</dbReference>
<dbReference type="AlphaFoldDB" id="A0A7C9D834"/>
<dbReference type="EMBL" id="GISG01085968">
    <property type="protein sequence ID" value="MBA4633205.1"/>
    <property type="molecule type" value="Transcribed_RNA"/>
</dbReference>
<reference evidence="3" key="1">
    <citation type="journal article" date="2013" name="J. Plant Res.">
        <title>Effect of fungi and light on seed germination of three Opuntia species from semiarid lands of central Mexico.</title>
        <authorList>
            <person name="Delgado-Sanchez P."/>
            <person name="Jimenez-Bremont J.F."/>
            <person name="Guerrero-Gonzalez Mde L."/>
            <person name="Flores J."/>
        </authorList>
    </citation>
    <scope>NUCLEOTIDE SEQUENCE</scope>
    <source>
        <tissue evidence="3">Cladode</tissue>
    </source>
</reference>